<dbReference type="Proteomes" id="UP000827092">
    <property type="component" value="Unassembled WGS sequence"/>
</dbReference>
<dbReference type="AlphaFoldDB" id="A0AAV6URN2"/>
<protein>
    <submittedName>
        <fullName evidence="1">Uncharacterized protein</fullName>
    </submittedName>
</protein>
<name>A0AAV6URN2_9ARAC</name>
<sequence length="90" mass="10214">MCMLRVIETPSAAILSFHPKVVACRNNRLELFSEKKAPHEFLRCPPPEITIVRLHQFQKSLPPKGYLSSGLIWMLGEKISVHVLFGDDVT</sequence>
<comment type="caution">
    <text evidence="1">The sequence shown here is derived from an EMBL/GenBank/DDBJ whole genome shotgun (WGS) entry which is preliminary data.</text>
</comment>
<evidence type="ECO:0000313" key="2">
    <source>
        <dbReference type="Proteomes" id="UP000827092"/>
    </source>
</evidence>
<keyword evidence="2" id="KW-1185">Reference proteome</keyword>
<accession>A0AAV6URN2</accession>
<organism evidence="1 2">
    <name type="scientific">Oedothorax gibbosus</name>
    <dbReference type="NCBI Taxonomy" id="931172"/>
    <lineage>
        <taxon>Eukaryota</taxon>
        <taxon>Metazoa</taxon>
        <taxon>Ecdysozoa</taxon>
        <taxon>Arthropoda</taxon>
        <taxon>Chelicerata</taxon>
        <taxon>Arachnida</taxon>
        <taxon>Araneae</taxon>
        <taxon>Araneomorphae</taxon>
        <taxon>Entelegynae</taxon>
        <taxon>Araneoidea</taxon>
        <taxon>Linyphiidae</taxon>
        <taxon>Erigoninae</taxon>
        <taxon>Oedothorax</taxon>
    </lineage>
</organism>
<reference evidence="1 2" key="1">
    <citation type="journal article" date="2022" name="Nat. Ecol. Evol.">
        <title>A masculinizing supergene underlies an exaggerated male reproductive morph in a spider.</title>
        <authorList>
            <person name="Hendrickx F."/>
            <person name="De Corte Z."/>
            <person name="Sonet G."/>
            <person name="Van Belleghem S.M."/>
            <person name="Kostlbacher S."/>
            <person name="Vangestel C."/>
        </authorList>
    </citation>
    <scope>NUCLEOTIDE SEQUENCE [LARGE SCALE GENOMIC DNA]</scope>
    <source>
        <strain evidence="1">W744_W776</strain>
    </source>
</reference>
<dbReference type="EMBL" id="JAFNEN010000299">
    <property type="protein sequence ID" value="KAG8186497.1"/>
    <property type="molecule type" value="Genomic_DNA"/>
</dbReference>
<evidence type="ECO:0000313" key="1">
    <source>
        <dbReference type="EMBL" id="KAG8186497.1"/>
    </source>
</evidence>
<proteinExistence type="predicted"/>
<gene>
    <name evidence="1" type="ORF">JTE90_004827</name>
</gene>